<feature type="domain" description="Ubiquitin-like protease family profile" evidence="4">
    <location>
        <begin position="174"/>
        <end position="271"/>
    </location>
</feature>
<evidence type="ECO:0000256" key="3">
    <source>
        <dbReference type="ARBA" id="ARBA00022801"/>
    </source>
</evidence>
<dbReference type="InterPro" id="IPR003653">
    <property type="entry name" value="Peptidase_C48_C"/>
</dbReference>
<keyword evidence="6" id="KW-1185">Reference proteome</keyword>
<evidence type="ECO:0000256" key="2">
    <source>
        <dbReference type="ARBA" id="ARBA00022670"/>
    </source>
</evidence>
<protein>
    <recommendedName>
        <fullName evidence="4">Ubiquitin-like protease family profile domain-containing protein</fullName>
    </recommendedName>
</protein>
<evidence type="ECO:0000313" key="6">
    <source>
        <dbReference type="Proteomes" id="UP000070133"/>
    </source>
</evidence>
<evidence type="ECO:0000259" key="4">
    <source>
        <dbReference type="Pfam" id="PF02902"/>
    </source>
</evidence>
<accession>A0A139H7G0</accession>
<comment type="caution">
    <text evidence="5">The sequence shown here is derived from an EMBL/GenBank/DDBJ whole genome shotgun (WGS) entry which is preliminary data.</text>
</comment>
<dbReference type="AlphaFoldDB" id="A0A139H7G0"/>
<dbReference type="GO" id="GO:0008234">
    <property type="term" value="F:cysteine-type peptidase activity"/>
    <property type="evidence" value="ECO:0007669"/>
    <property type="project" value="InterPro"/>
</dbReference>
<organism evidence="5 6">
    <name type="scientific">Pseudocercospora eumusae</name>
    <dbReference type="NCBI Taxonomy" id="321146"/>
    <lineage>
        <taxon>Eukaryota</taxon>
        <taxon>Fungi</taxon>
        <taxon>Dikarya</taxon>
        <taxon>Ascomycota</taxon>
        <taxon>Pezizomycotina</taxon>
        <taxon>Dothideomycetes</taxon>
        <taxon>Dothideomycetidae</taxon>
        <taxon>Mycosphaerellales</taxon>
        <taxon>Mycosphaerellaceae</taxon>
        <taxon>Pseudocercospora</taxon>
    </lineage>
</organism>
<keyword evidence="3" id="KW-0378">Hydrolase</keyword>
<name>A0A139H7G0_9PEZI</name>
<proteinExistence type="inferred from homology"/>
<comment type="similarity">
    <text evidence="1">Belongs to the peptidase C48 family.</text>
</comment>
<sequence length="334" mass="37762">MRPPRPSTINRQRSLNQCRHVLRYRELLKDLVERGSLVAKSLHLQVRYLNQRTMSNFDNGSLVDFAYDMHEVDIPLPLDEEVKLPRSLLGSIDEAIEALTMRHLLGILPPVTGTLHRGWATDALLDTLRVGYEAESLGLYSPDVFFASQFVTTRVARNGPYPVADAPPGTTRIVLVVCIDEHWVHICLDVRDDKGYIEIQNSILTSTRVQSVARQLARGISLNPAMGWLNVTWEEPEMSIACLQANSSDCGFFALEFALYSCMNRRFEGDLDGITLRLRASRMIQSWHLSSRYAVEGSESGHSYSISASNRYPLQSDTAYGWLSEKFKDSCFDE</sequence>
<dbReference type="GO" id="GO:0019783">
    <property type="term" value="F:ubiquitin-like protein peptidase activity"/>
    <property type="evidence" value="ECO:0007669"/>
    <property type="project" value="UniProtKB-ARBA"/>
</dbReference>
<dbReference type="InterPro" id="IPR038765">
    <property type="entry name" value="Papain-like_cys_pep_sf"/>
</dbReference>
<dbReference type="Proteomes" id="UP000070133">
    <property type="component" value="Unassembled WGS sequence"/>
</dbReference>
<reference evidence="5 6" key="1">
    <citation type="submission" date="2015-07" db="EMBL/GenBank/DDBJ databases">
        <title>Comparative genomics of the Sigatoka disease complex on banana suggests a link between parallel evolutionary changes in Pseudocercospora fijiensis and Pseudocercospora eumusae and increased virulence on the banana host.</title>
        <authorList>
            <person name="Chang T.-C."/>
            <person name="Salvucci A."/>
            <person name="Crous P.W."/>
            <person name="Stergiopoulos I."/>
        </authorList>
    </citation>
    <scope>NUCLEOTIDE SEQUENCE [LARGE SCALE GENOMIC DNA]</scope>
    <source>
        <strain evidence="5 6">CBS 114824</strain>
    </source>
</reference>
<dbReference type="GO" id="GO:0006508">
    <property type="term" value="P:proteolysis"/>
    <property type="evidence" value="ECO:0007669"/>
    <property type="project" value="UniProtKB-KW"/>
</dbReference>
<evidence type="ECO:0000313" key="5">
    <source>
        <dbReference type="EMBL" id="KXS98361.1"/>
    </source>
</evidence>
<gene>
    <name evidence="5" type="ORF">AC578_4692</name>
</gene>
<dbReference type="Gene3D" id="3.40.395.10">
    <property type="entry name" value="Adenoviral Proteinase, Chain A"/>
    <property type="match status" value="1"/>
</dbReference>
<dbReference type="Pfam" id="PF02902">
    <property type="entry name" value="Peptidase_C48"/>
    <property type="match status" value="1"/>
</dbReference>
<evidence type="ECO:0000256" key="1">
    <source>
        <dbReference type="ARBA" id="ARBA00005234"/>
    </source>
</evidence>
<keyword evidence="2" id="KW-0645">Protease</keyword>
<dbReference type="EMBL" id="LFZN01000115">
    <property type="protein sequence ID" value="KXS98361.1"/>
    <property type="molecule type" value="Genomic_DNA"/>
</dbReference>
<dbReference type="SUPFAM" id="SSF54001">
    <property type="entry name" value="Cysteine proteinases"/>
    <property type="match status" value="1"/>
</dbReference>